<dbReference type="EMBL" id="CP095081">
    <property type="protein sequence ID" value="WAI92842.1"/>
    <property type="molecule type" value="Genomic_DNA"/>
</dbReference>
<dbReference type="Proteomes" id="UP001164948">
    <property type="component" value="Chromosome"/>
</dbReference>
<name>A0AAF0A0S8_STRDY</name>
<keyword evidence="1" id="KW-0812">Transmembrane</keyword>
<organism evidence="2 3">
    <name type="scientific">Streptococcus dysgalactiae</name>
    <dbReference type="NCBI Taxonomy" id="1334"/>
    <lineage>
        <taxon>Bacteria</taxon>
        <taxon>Bacillati</taxon>
        <taxon>Bacillota</taxon>
        <taxon>Bacilli</taxon>
        <taxon>Lactobacillales</taxon>
        <taxon>Streptococcaceae</taxon>
        <taxon>Streptococcus</taxon>
    </lineage>
</organism>
<evidence type="ECO:0000313" key="2">
    <source>
        <dbReference type="EMBL" id="WAI92842.1"/>
    </source>
</evidence>
<accession>A0AAF0A0S8</accession>
<reference evidence="2" key="1">
    <citation type="submission" date="2022-03" db="EMBL/GenBank/DDBJ databases">
        <title>Characterization and genomic analysis of a Streptococcus dysgalactiae associated with cultured channel catfish mortalities in China.</title>
        <authorList>
            <person name="Wang J."/>
            <person name="Geng Y."/>
        </authorList>
    </citation>
    <scope>NUCLEOTIDE SEQUENCE</scope>
    <source>
        <strain evidence="2">WJ001</strain>
    </source>
</reference>
<feature type="transmembrane region" description="Helical" evidence="1">
    <location>
        <begin position="26"/>
        <end position="46"/>
    </location>
</feature>
<protein>
    <submittedName>
        <fullName evidence="2">Uncharacterized protein</fullName>
    </submittedName>
</protein>
<evidence type="ECO:0000313" key="3">
    <source>
        <dbReference type="Proteomes" id="UP001164948"/>
    </source>
</evidence>
<keyword evidence="1" id="KW-0472">Membrane</keyword>
<gene>
    <name evidence="2" type="ORF">MP619_10175</name>
</gene>
<keyword evidence="1" id="KW-1133">Transmembrane helix</keyword>
<proteinExistence type="predicted"/>
<sequence length="59" mass="6465">MAGAETMARNAPAETSPSLTYLATKVVFVCVCHNDYLFLFLGVLFYELSIARGFKVSLS</sequence>
<dbReference type="AlphaFoldDB" id="A0AAF0A0S8"/>
<dbReference type="RefSeq" id="WP_129556260.1">
    <property type="nucleotide sequence ID" value="NZ_AP018726.1"/>
</dbReference>
<evidence type="ECO:0000256" key="1">
    <source>
        <dbReference type="SAM" id="Phobius"/>
    </source>
</evidence>